<sequence>MGIRNRSRCLDKNNDTRTMKAVGGHYVYKLEKDGNGLEQLKVTMPIKNQSEENKEKTETNKQCFVLTERLHLIGKNVETGKDEEDTAKSSRAKRKTTKAATNAGTSNNQEEKETSLPKVKRYIIIVHDPLSKNYTIEEGKKRRRDQDKFTR</sequence>
<proteinExistence type="predicted"/>
<reference evidence="2" key="1">
    <citation type="submission" date="2021-02" db="EMBL/GenBank/DDBJ databases">
        <authorList>
            <person name="Nowell W R."/>
        </authorList>
    </citation>
    <scope>NUCLEOTIDE SEQUENCE</scope>
</reference>
<evidence type="ECO:0000313" key="2">
    <source>
        <dbReference type="EMBL" id="CAF1089533.1"/>
    </source>
</evidence>
<comment type="caution">
    <text evidence="2">The sequence shown here is derived from an EMBL/GenBank/DDBJ whole genome shotgun (WGS) entry which is preliminary data.</text>
</comment>
<dbReference type="Proteomes" id="UP000663829">
    <property type="component" value="Unassembled WGS sequence"/>
</dbReference>
<dbReference type="EMBL" id="CAJNOQ010005191">
    <property type="protein sequence ID" value="CAF1089533.1"/>
    <property type="molecule type" value="Genomic_DNA"/>
</dbReference>
<feature type="region of interest" description="Disordered" evidence="1">
    <location>
        <begin position="75"/>
        <end position="117"/>
    </location>
</feature>
<gene>
    <name evidence="2" type="ORF">GPM918_LOCUS18185</name>
    <name evidence="3" type="ORF">SRO942_LOCUS18182</name>
</gene>
<protein>
    <submittedName>
        <fullName evidence="2">Uncharacterized protein</fullName>
    </submittedName>
</protein>
<evidence type="ECO:0000256" key="1">
    <source>
        <dbReference type="SAM" id="MobiDB-lite"/>
    </source>
</evidence>
<dbReference type="EMBL" id="CAJOBC010005191">
    <property type="protein sequence ID" value="CAF3855044.1"/>
    <property type="molecule type" value="Genomic_DNA"/>
</dbReference>
<dbReference type="AlphaFoldDB" id="A0A814NBV2"/>
<dbReference type="Proteomes" id="UP000681722">
    <property type="component" value="Unassembled WGS sequence"/>
</dbReference>
<keyword evidence="4" id="KW-1185">Reference proteome</keyword>
<accession>A0A814NBV2</accession>
<name>A0A814NBV2_9BILA</name>
<evidence type="ECO:0000313" key="4">
    <source>
        <dbReference type="Proteomes" id="UP000663829"/>
    </source>
</evidence>
<organism evidence="2 4">
    <name type="scientific">Didymodactylos carnosus</name>
    <dbReference type="NCBI Taxonomy" id="1234261"/>
    <lineage>
        <taxon>Eukaryota</taxon>
        <taxon>Metazoa</taxon>
        <taxon>Spiralia</taxon>
        <taxon>Gnathifera</taxon>
        <taxon>Rotifera</taxon>
        <taxon>Eurotatoria</taxon>
        <taxon>Bdelloidea</taxon>
        <taxon>Philodinida</taxon>
        <taxon>Philodinidae</taxon>
        <taxon>Didymodactylos</taxon>
    </lineage>
</organism>
<evidence type="ECO:0000313" key="3">
    <source>
        <dbReference type="EMBL" id="CAF3855044.1"/>
    </source>
</evidence>